<dbReference type="InterPro" id="IPR001005">
    <property type="entry name" value="SANT/Myb"/>
</dbReference>
<dbReference type="SUPFAM" id="SSF46689">
    <property type="entry name" value="Homeodomain-like"/>
    <property type="match status" value="1"/>
</dbReference>
<dbReference type="AlphaFoldDB" id="E1ZDY2"/>
<organism evidence="10">
    <name type="scientific">Chlorella variabilis</name>
    <name type="common">Green alga</name>
    <dbReference type="NCBI Taxonomy" id="554065"/>
    <lineage>
        <taxon>Eukaryota</taxon>
        <taxon>Viridiplantae</taxon>
        <taxon>Chlorophyta</taxon>
        <taxon>core chlorophytes</taxon>
        <taxon>Trebouxiophyceae</taxon>
        <taxon>Chlorellales</taxon>
        <taxon>Chlorellaceae</taxon>
        <taxon>Chlorella clade</taxon>
        <taxon>Chlorella</taxon>
    </lineage>
</organism>
<accession>E1ZDY2</accession>
<dbReference type="eggNOG" id="KOG0724">
    <property type="taxonomic scope" value="Eukaryota"/>
</dbReference>
<dbReference type="RefSeq" id="XP_005847876.1">
    <property type="nucleotide sequence ID" value="XM_005847814.1"/>
</dbReference>
<dbReference type="SMART" id="SM00717">
    <property type="entry name" value="SANT"/>
    <property type="match status" value="1"/>
</dbReference>
<dbReference type="STRING" id="554065.E1ZDY2"/>
<dbReference type="InterPro" id="IPR009057">
    <property type="entry name" value="Homeodomain-like_sf"/>
</dbReference>
<dbReference type="CDD" id="cd00167">
    <property type="entry name" value="SANT"/>
    <property type="match status" value="1"/>
</dbReference>
<dbReference type="GO" id="GO:0003677">
    <property type="term" value="F:DNA binding"/>
    <property type="evidence" value="ECO:0007669"/>
    <property type="project" value="UniProtKB-KW"/>
</dbReference>
<dbReference type="PROSITE" id="PS51294">
    <property type="entry name" value="HTH_MYB"/>
    <property type="match status" value="1"/>
</dbReference>
<dbReference type="InterPro" id="IPR017930">
    <property type="entry name" value="Myb_dom"/>
</dbReference>
<gene>
    <name evidence="9" type="ORF">CHLNCDRAFT_15057</name>
</gene>
<keyword evidence="5" id="KW-0539">Nucleus</keyword>
<dbReference type="Gene3D" id="1.10.10.60">
    <property type="entry name" value="Homeodomain-like"/>
    <property type="match status" value="1"/>
</dbReference>
<evidence type="ECO:0000256" key="5">
    <source>
        <dbReference type="ARBA" id="ARBA00023242"/>
    </source>
</evidence>
<feature type="non-terminal residue" evidence="9">
    <location>
        <position position="89"/>
    </location>
</feature>
<keyword evidence="4" id="KW-0804">Transcription</keyword>
<dbReference type="GO" id="GO:0005634">
    <property type="term" value="C:nucleus"/>
    <property type="evidence" value="ECO:0007669"/>
    <property type="project" value="UniProtKB-SubCell"/>
</dbReference>
<feature type="domain" description="Myb-like" evidence="6">
    <location>
        <begin position="9"/>
        <end position="59"/>
    </location>
</feature>
<proteinExistence type="predicted"/>
<dbReference type="PANTHER" id="PTHR12802:SF155">
    <property type="entry name" value="DEUBIQUITINASE MYSM1"/>
    <property type="match status" value="1"/>
</dbReference>
<comment type="subcellular location">
    <subcellularLocation>
        <location evidence="1">Nucleus</location>
    </subcellularLocation>
</comment>
<dbReference type="InParanoid" id="E1ZDY2"/>
<dbReference type="OrthoDB" id="568284at2759"/>
<feature type="domain" description="SANT" evidence="7">
    <location>
        <begin position="12"/>
        <end position="63"/>
    </location>
</feature>
<dbReference type="NCBIfam" id="TIGR01557">
    <property type="entry name" value="myb_SHAQKYF"/>
    <property type="match status" value="1"/>
</dbReference>
<evidence type="ECO:0000256" key="2">
    <source>
        <dbReference type="ARBA" id="ARBA00023015"/>
    </source>
</evidence>
<dbReference type="InterPro" id="IPR006447">
    <property type="entry name" value="Myb_dom_plants"/>
</dbReference>
<evidence type="ECO:0000259" key="7">
    <source>
        <dbReference type="PROSITE" id="PS51293"/>
    </source>
</evidence>
<feature type="non-terminal residue" evidence="9">
    <location>
        <position position="1"/>
    </location>
</feature>
<reference evidence="9 10" key="1">
    <citation type="journal article" date="2010" name="Plant Cell">
        <title>The Chlorella variabilis NC64A genome reveals adaptation to photosymbiosis, coevolution with viruses, and cryptic sex.</title>
        <authorList>
            <person name="Blanc G."/>
            <person name="Duncan G."/>
            <person name="Agarkova I."/>
            <person name="Borodovsky M."/>
            <person name="Gurnon J."/>
            <person name="Kuo A."/>
            <person name="Lindquist E."/>
            <person name="Lucas S."/>
            <person name="Pangilinan J."/>
            <person name="Polle J."/>
            <person name="Salamov A."/>
            <person name="Terry A."/>
            <person name="Yamada T."/>
            <person name="Dunigan D.D."/>
            <person name="Grigoriev I.V."/>
            <person name="Claverie J.M."/>
            <person name="Van Etten J.L."/>
        </authorList>
    </citation>
    <scope>NUCLEOTIDE SEQUENCE [LARGE SCALE GENOMIC DNA]</scope>
    <source>
        <strain evidence="9 10">NC64A</strain>
    </source>
</reference>
<evidence type="ECO:0000313" key="10">
    <source>
        <dbReference type="Proteomes" id="UP000008141"/>
    </source>
</evidence>
<dbReference type="GeneID" id="17355476"/>
<evidence type="ECO:0000256" key="3">
    <source>
        <dbReference type="ARBA" id="ARBA00023125"/>
    </source>
</evidence>
<dbReference type="PROSITE" id="PS50090">
    <property type="entry name" value="MYB_LIKE"/>
    <property type="match status" value="1"/>
</dbReference>
<feature type="domain" description="HTH myb-type" evidence="8">
    <location>
        <begin position="9"/>
        <end position="63"/>
    </location>
</feature>
<sequence length="89" mass="10683">TLQMRKPYTITKQRERWTDEEHDRFVEALRLHGRQWRKIEGHVKTKTAVQIRSHAQKFFSKLEKQQMQLQAGLQPTLDLAVPPPRPKRK</sequence>
<dbReference type="OMA" id="YKRDWAR"/>
<dbReference type="PROSITE" id="PS51293">
    <property type="entry name" value="SANT"/>
    <property type="match status" value="1"/>
</dbReference>
<evidence type="ECO:0000256" key="4">
    <source>
        <dbReference type="ARBA" id="ARBA00023163"/>
    </source>
</evidence>
<dbReference type="FunFam" id="1.10.10.60:FF:000023">
    <property type="entry name" value="protein REVEILLE 6 isoform X1"/>
    <property type="match status" value="1"/>
</dbReference>
<protein>
    <submittedName>
        <fullName evidence="9">Uncharacterized protein</fullName>
    </submittedName>
</protein>
<evidence type="ECO:0000259" key="8">
    <source>
        <dbReference type="PROSITE" id="PS51294"/>
    </source>
</evidence>
<evidence type="ECO:0000259" key="6">
    <source>
        <dbReference type="PROSITE" id="PS50090"/>
    </source>
</evidence>
<dbReference type="Pfam" id="PF00249">
    <property type="entry name" value="Myb_DNA-binding"/>
    <property type="match status" value="1"/>
</dbReference>
<keyword evidence="2" id="KW-0805">Transcription regulation</keyword>
<dbReference type="GO" id="GO:0010468">
    <property type="term" value="P:regulation of gene expression"/>
    <property type="evidence" value="ECO:0007669"/>
    <property type="project" value="UniProtKB-ARBA"/>
</dbReference>
<evidence type="ECO:0000256" key="1">
    <source>
        <dbReference type="ARBA" id="ARBA00004123"/>
    </source>
</evidence>
<keyword evidence="10" id="KW-1185">Reference proteome</keyword>
<dbReference type="KEGG" id="cvr:CHLNCDRAFT_15057"/>
<dbReference type="Proteomes" id="UP000008141">
    <property type="component" value="Unassembled WGS sequence"/>
</dbReference>
<dbReference type="EMBL" id="GL433843">
    <property type="protein sequence ID" value="EFN55774.1"/>
    <property type="molecule type" value="Genomic_DNA"/>
</dbReference>
<evidence type="ECO:0000313" key="9">
    <source>
        <dbReference type="EMBL" id="EFN55774.1"/>
    </source>
</evidence>
<dbReference type="PANTHER" id="PTHR12802">
    <property type="entry name" value="SWI/SNF COMPLEX-RELATED"/>
    <property type="match status" value="1"/>
</dbReference>
<name>E1ZDY2_CHLVA</name>
<dbReference type="InterPro" id="IPR017884">
    <property type="entry name" value="SANT_dom"/>
</dbReference>
<keyword evidence="3" id="KW-0238">DNA-binding</keyword>